<evidence type="ECO:0000256" key="3">
    <source>
        <dbReference type="ARBA" id="ARBA00022723"/>
    </source>
</evidence>
<dbReference type="GO" id="GO:0005737">
    <property type="term" value="C:cytoplasm"/>
    <property type="evidence" value="ECO:0007669"/>
    <property type="project" value="UniProtKB-SubCell"/>
</dbReference>
<feature type="region of interest" description="Disordered" evidence="7">
    <location>
        <begin position="57"/>
        <end position="85"/>
    </location>
</feature>
<dbReference type="SMART" id="SM00184">
    <property type="entry name" value="RING"/>
    <property type="match status" value="1"/>
</dbReference>
<dbReference type="Gene3D" id="3.30.40.10">
    <property type="entry name" value="Zinc/RING finger domain, C3HC4 (zinc finger)"/>
    <property type="match status" value="1"/>
</dbReference>
<feature type="region of interest" description="Disordered" evidence="7">
    <location>
        <begin position="441"/>
        <end position="496"/>
    </location>
</feature>
<dbReference type="EMBL" id="CACRZD030000008">
    <property type="protein sequence ID" value="CAA6663985.1"/>
    <property type="molecule type" value="Genomic_DNA"/>
</dbReference>
<evidence type="ECO:0000256" key="4">
    <source>
        <dbReference type="ARBA" id="ARBA00022771"/>
    </source>
</evidence>
<keyword evidence="5" id="KW-0862">Zinc</keyword>
<dbReference type="Pfam" id="PF00097">
    <property type="entry name" value="zf-C3HC4"/>
    <property type="match status" value="1"/>
</dbReference>
<dbReference type="InterPro" id="IPR013083">
    <property type="entry name" value="Znf_RING/FYVE/PHD"/>
</dbReference>
<protein>
    <recommendedName>
        <fullName evidence="8">RING-type domain-containing protein</fullName>
    </recommendedName>
</protein>
<dbReference type="GO" id="GO:0000976">
    <property type="term" value="F:transcription cis-regulatory region binding"/>
    <property type="evidence" value="ECO:0007669"/>
    <property type="project" value="TreeGrafter"/>
</dbReference>
<dbReference type="InterPro" id="IPR039739">
    <property type="entry name" value="MAG2/RNF10"/>
</dbReference>
<dbReference type="PROSITE" id="PS00518">
    <property type="entry name" value="ZF_RING_1"/>
    <property type="match status" value="1"/>
</dbReference>
<comment type="subcellular location">
    <subcellularLocation>
        <location evidence="1">Cytoplasm</location>
    </subcellularLocation>
</comment>
<dbReference type="PROSITE" id="PS50089">
    <property type="entry name" value="ZF_RING_2"/>
    <property type="match status" value="1"/>
</dbReference>
<feature type="region of interest" description="Disordered" evidence="7">
    <location>
        <begin position="508"/>
        <end position="541"/>
    </location>
</feature>
<dbReference type="GO" id="GO:0008270">
    <property type="term" value="F:zinc ion binding"/>
    <property type="evidence" value="ECO:0007669"/>
    <property type="project" value="UniProtKB-KW"/>
</dbReference>
<evidence type="ECO:0000256" key="5">
    <source>
        <dbReference type="ARBA" id="ARBA00022833"/>
    </source>
</evidence>
<evidence type="ECO:0000256" key="1">
    <source>
        <dbReference type="ARBA" id="ARBA00004496"/>
    </source>
</evidence>
<dbReference type="InterPro" id="IPR001841">
    <property type="entry name" value="Znf_RING"/>
</dbReference>
<evidence type="ECO:0000313" key="9">
    <source>
        <dbReference type="EMBL" id="CAA2624541.1"/>
    </source>
</evidence>
<feature type="compositionally biased region" description="Polar residues" evidence="7">
    <location>
        <begin position="159"/>
        <end position="171"/>
    </location>
</feature>
<dbReference type="AlphaFoldDB" id="A0A7I8J189"/>
<dbReference type="SUPFAM" id="SSF57850">
    <property type="entry name" value="RING/U-box"/>
    <property type="match status" value="1"/>
</dbReference>
<feature type="compositionally biased region" description="Pro residues" evidence="7">
    <location>
        <begin position="70"/>
        <end position="85"/>
    </location>
</feature>
<name>A0A7I8J189_SPIIN</name>
<dbReference type="InterPro" id="IPR018957">
    <property type="entry name" value="Znf_C3HC4_RING-type"/>
</dbReference>
<sequence>MRSSTVASCQACSPARNWCPRPAHPYLVPLGPTCTSAQYPQVCTAYLSISRSAPPQISSHDSSVLSPASSAPPPLPPSPLPPPATPGPAGGDMYCKIYVACLNTYFSTTHKVSELGMVDVIDSSQGRRSGGSVLSHSLSQGVTSSRAIFDQPFKGRQSSLAYAQSDSSDGLRSSPVQSVGRRSQVVSGNHLLNFHFDPISRPQPRTMPPKRQQKVRPYSKDLFLQANYKFSVLDTGDYVRGSMDPDKMLEWEDVVCVRYLTPFNVQCPICLESPMSAQITSCGHIYCFPCILQYLLMGEDNHQVDSWKRCPLCFTMISIKDLYTVYIHNVKPYNVGDHVHLTLLTRARDSSVPLQKNHQRFDSVLCGVDDLWDSFTKFTLTSDVELSVREAKKDLNDWLAKADAGLVDDLEKLPYVCAALDQLDKRMKNWAEHRTFSNSLPLTGAFPSSMPVSSPPDRTKPSASRATKTDERIHSKAPELPTRRLFPGQEGGSNGWQVDAEAHLMPPSHVQEHWESPEKALAKDGTKESQKHSDSRDNNNERDSYFFYQAVDGQHLILHPLNMKCLLHHYKTYDSLPERIDGKILELETVTQSEVARRRYRFVSHFPLTTNFQLCEINLGDVLPADALSPFMDEIKKRDKQRKRLAKKEQEEKALAEAAELIARPGAFNDHGPSSRSSAAFSLDDFEALGSSMALSTSPPATGEKKSFSDVARLGFASGHDSPSLRPGDASTHSAEAAGEPSPSPVCRAKNGRHVVCWDHGGAQGRRRPRRGAPKIEGLGRKGKKPARVLLSTAGGRRY</sequence>
<dbReference type="PANTHER" id="PTHR12983">
    <property type="entry name" value="RING FINGER 10 FAMILY MEMBER"/>
    <property type="match status" value="1"/>
</dbReference>
<keyword evidence="3" id="KW-0479">Metal-binding</keyword>
<feature type="compositionally biased region" description="Basic and acidic residues" evidence="7">
    <location>
        <begin position="467"/>
        <end position="477"/>
    </location>
</feature>
<keyword evidence="10" id="KW-1185">Reference proteome</keyword>
<dbReference type="EMBL" id="LR743595">
    <property type="protein sequence ID" value="CAA2624541.1"/>
    <property type="molecule type" value="Genomic_DNA"/>
</dbReference>
<dbReference type="GO" id="GO:0045944">
    <property type="term" value="P:positive regulation of transcription by RNA polymerase II"/>
    <property type="evidence" value="ECO:0007669"/>
    <property type="project" value="TreeGrafter"/>
</dbReference>
<proteinExistence type="predicted"/>
<dbReference type="CDD" id="cd16536">
    <property type="entry name" value="RING-HC_RNF10"/>
    <property type="match status" value="1"/>
</dbReference>
<gene>
    <name evidence="9" type="ORF">SI7747_08010374</name>
</gene>
<keyword evidence="2" id="KW-0963">Cytoplasm</keyword>
<reference evidence="9 10" key="1">
    <citation type="submission" date="2019-12" db="EMBL/GenBank/DDBJ databases">
        <authorList>
            <person name="Scholz U."/>
            <person name="Mascher M."/>
            <person name="Fiebig A."/>
        </authorList>
    </citation>
    <scope>NUCLEOTIDE SEQUENCE</scope>
</reference>
<dbReference type="InterPro" id="IPR017907">
    <property type="entry name" value="Znf_RING_CS"/>
</dbReference>
<feature type="region of interest" description="Disordered" evidence="7">
    <location>
        <begin position="159"/>
        <end position="179"/>
    </location>
</feature>
<accession>A0A7I8J189</accession>
<evidence type="ECO:0000259" key="8">
    <source>
        <dbReference type="PROSITE" id="PS50089"/>
    </source>
</evidence>
<evidence type="ECO:0000313" key="10">
    <source>
        <dbReference type="Proteomes" id="UP001189122"/>
    </source>
</evidence>
<evidence type="ECO:0000256" key="7">
    <source>
        <dbReference type="SAM" id="MobiDB-lite"/>
    </source>
</evidence>
<feature type="domain" description="RING-type" evidence="8">
    <location>
        <begin position="267"/>
        <end position="313"/>
    </location>
</feature>
<dbReference type="PANTHER" id="PTHR12983:SF9">
    <property type="entry name" value="E3 UBIQUITIN-PROTEIN LIGASE RNF10"/>
    <property type="match status" value="1"/>
</dbReference>
<dbReference type="Proteomes" id="UP001189122">
    <property type="component" value="Unassembled WGS sequence"/>
</dbReference>
<evidence type="ECO:0000256" key="6">
    <source>
        <dbReference type="PROSITE-ProRule" id="PRU00175"/>
    </source>
</evidence>
<keyword evidence="4 6" id="KW-0863">Zinc-finger</keyword>
<feature type="compositionally biased region" description="Basic and acidic residues" evidence="7">
    <location>
        <begin position="510"/>
        <end position="541"/>
    </location>
</feature>
<evidence type="ECO:0000256" key="2">
    <source>
        <dbReference type="ARBA" id="ARBA00022490"/>
    </source>
</evidence>
<organism evidence="9">
    <name type="scientific">Spirodela intermedia</name>
    <name type="common">Intermediate duckweed</name>
    <dbReference type="NCBI Taxonomy" id="51605"/>
    <lineage>
        <taxon>Eukaryota</taxon>
        <taxon>Viridiplantae</taxon>
        <taxon>Streptophyta</taxon>
        <taxon>Embryophyta</taxon>
        <taxon>Tracheophyta</taxon>
        <taxon>Spermatophyta</taxon>
        <taxon>Magnoliopsida</taxon>
        <taxon>Liliopsida</taxon>
        <taxon>Araceae</taxon>
        <taxon>Lemnoideae</taxon>
        <taxon>Spirodela</taxon>
    </lineage>
</organism>
<feature type="region of interest" description="Disordered" evidence="7">
    <location>
        <begin position="718"/>
        <end position="799"/>
    </location>
</feature>